<evidence type="ECO:0000313" key="1">
    <source>
        <dbReference type="EMBL" id="KRT89288.1"/>
    </source>
</evidence>
<evidence type="ECO:0000313" key="2">
    <source>
        <dbReference type="Proteomes" id="UP000036168"/>
    </source>
</evidence>
<gene>
    <name evidence="1" type="ORF">AB447_224450</name>
</gene>
<comment type="caution">
    <text evidence="1">The sequence shown here is derived from an EMBL/GenBank/DDBJ whole genome shotgun (WGS) entry which is preliminary data.</text>
</comment>
<organism evidence="1 2">
    <name type="scientific">Bacillus glycinifermentans</name>
    <dbReference type="NCBI Taxonomy" id="1664069"/>
    <lineage>
        <taxon>Bacteria</taxon>
        <taxon>Bacillati</taxon>
        <taxon>Bacillota</taxon>
        <taxon>Bacilli</taxon>
        <taxon>Bacillales</taxon>
        <taxon>Bacillaceae</taxon>
        <taxon>Bacillus</taxon>
    </lineage>
</organism>
<dbReference type="EMBL" id="LECW02000051">
    <property type="protein sequence ID" value="KRT89288.1"/>
    <property type="molecule type" value="Genomic_DNA"/>
</dbReference>
<dbReference type="STRING" id="1664069.BGLY_2018"/>
<dbReference type="Proteomes" id="UP000036168">
    <property type="component" value="Unassembled WGS sequence"/>
</dbReference>
<proteinExistence type="predicted"/>
<dbReference type="AlphaFoldDB" id="A0A0T6BIY8"/>
<reference evidence="1 2" key="1">
    <citation type="journal article" date="2015" name="Int. J. Syst. Evol. Microbiol.">
        <title>Bacillus glycinifermentans sp. nov., isolated from fermented soybean paste.</title>
        <authorList>
            <person name="Kim S.J."/>
            <person name="Dunlap C.A."/>
            <person name="Kwon S.W."/>
            <person name="Rooney A.P."/>
        </authorList>
    </citation>
    <scope>NUCLEOTIDE SEQUENCE [LARGE SCALE GENOMIC DNA]</scope>
    <source>
        <strain evidence="1 2">GO-13</strain>
    </source>
</reference>
<accession>A0A0T6BIY8</accession>
<sequence>MDLVVFKRDVFFEDEHRNRIFKKGKEYEILSEDKEFIYVNSKPKTNECSQIPKKEEGFIFEYK</sequence>
<protein>
    <submittedName>
        <fullName evidence="1">Uncharacterized protein</fullName>
    </submittedName>
</protein>
<name>A0A0T6BIY8_9BACI</name>